<keyword evidence="7" id="KW-1185">Reference proteome</keyword>
<comment type="pathway">
    <text evidence="1">Carbohydrate acid metabolism.</text>
</comment>
<evidence type="ECO:0000256" key="4">
    <source>
        <dbReference type="ARBA" id="ARBA00023239"/>
    </source>
</evidence>
<proteinExistence type="inferred from homology"/>
<evidence type="ECO:0000256" key="2">
    <source>
        <dbReference type="ARBA" id="ARBA00006906"/>
    </source>
</evidence>
<organism evidence="6 7">
    <name type="scientific">Devosia aurantiaca</name>
    <dbReference type="NCBI Taxonomy" id="2714858"/>
    <lineage>
        <taxon>Bacteria</taxon>
        <taxon>Pseudomonadati</taxon>
        <taxon>Pseudomonadota</taxon>
        <taxon>Alphaproteobacteria</taxon>
        <taxon>Hyphomicrobiales</taxon>
        <taxon>Devosiaceae</taxon>
        <taxon>Devosia</taxon>
    </lineage>
</organism>
<dbReference type="InterPro" id="IPR013785">
    <property type="entry name" value="Aldolase_TIM"/>
</dbReference>
<dbReference type="AlphaFoldDB" id="A0A6M1SMD8"/>
<accession>A0A6M1SMD8</accession>
<dbReference type="PANTHER" id="PTHR30246">
    <property type="entry name" value="2-KETO-3-DEOXY-6-PHOSPHOGLUCONATE ALDOLASE"/>
    <property type="match status" value="1"/>
</dbReference>
<dbReference type="Pfam" id="PF01081">
    <property type="entry name" value="Aldolase"/>
    <property type="match status" value="1"/>
</dbReference>
<evidence type="ECO:0000313" key="7">
    <source>
        <dbReference type="Proteomes" id="UP000474802"/>
    </source>
</evidence>
<dbReference type="CDD" id="cd00452">
    <property type="entry name" value="KDPG_aldolase"/>
    <property type="match status" value="1"/>
</dbReference>
<name>A0A6M1SMD8_9HYPH</name>
<comment type="caution">
    <text evidence="6">The sequence shown here is derived from an EMBL/GenBank/DDBJ whole genome shotgun (WGS) entry which is preliminary data.</text>
</comment>
<dbReference type="InterPro" id="IPR031338">
    <property type="entry name" value="KDPG/KHG_AS_2"/>
</dbReference>
<dbReference type="SUPFAM" id="SSF51569">
    <property type="entry name" value="Aldolase"/>
    <property type="match status" value="1"/>
</dbReference>
<evidence type="ECO:0000256" key="1">
    <source>
        <dbReference type="ARBA" id="ARBA00004761"/>
    </source>
</evidence>
<keyword evidence="4" id="KW-0456">Lyase</keyword>
<evidence type="ECO:0000313" key="6">
    <source>
        <dbReference type="EMBL" id="NGP17706.1"/>
    </source>
</evidence>
<comment type="similarity">
    <text evidence="2">Belongs to the KHG/KDPG aldolase family.</text>
</comment>
<evidence type="ECO:0000256" key="5">
    <source>
        <dbReference type="ARBA" id="ARBA00023277"/>
    </source>
</evidence>
<protein>
    <submittedName>
        <fullName evidence="6">2-dehydro-3-deoxy-6-phosphogalactonate aldolase</fullName>
    </submittedName>
</protein>
<gene>
    <name evidence="6" type="ORF">G5575_08530</name>
</gene>
<dbReference type="GO" id="GO:0016829">
    <property type="term" value="F:lyase activity"/>
    <property type="evidence" value="ECO:0007669"/>
    <property type="project" value="UniProtKB-KW"/>
</dbReference>
<reference evidence="6 7" key="2">
    <citation type="submission" date="2020-03" db="EMBL/GenBank/DDBJ databases">
        <title>Devosia chinhatensis sp. nov., isolated from a hexachlorocyclohexane (HCH) dump site in India.</title>
        <authorList>
            <person name="Kumar M."/>
            <person name="Lal R."/>
        </authorList>
    </citation>
    <scope>NUCLEOTIDE SEQUENCE [LARGE SCALE GENOMIC DNA]</scope>
    <source>
        <strain evidence="6 7">H239</strain>
    </source>
</reference>
<dbReference type="PANTHER" id="PTHR30246:SF1">
    <property type="entry name" value="2-DEHYDRO-3-DEOXY-6-PHOSPHOGALACTONATE ALDOLASE-RELATED"/>
    <property type="match status" value="1"/>
</dbReference>
<comment type="subunit">
    <text evidence="3">Homotrimer.</text>
</comment>
<dbReference type="EMBL" id="JAALFG010000002">
    <property type="protein sequence ID" value="NGP17706.1"/>
    <property type="molecule type" value="Genomic_DNA"/>
</dbReference>
<dbReference type="InterPro" id="IPR000887">
    <property type="entry name" value="Aldlse_KDPG_KHG"/>
</dbReference>
<dbReference type="Gene3D" id="3.20.20.70">
    <property type="entry name" value="Aldolase class I"/>
    <property type="match status" value="1"/>
</dbReference>
<dbReference type="NCBIfam" id="NF006600">
    <property type="entry name" value="PRK09140.1"/>
    <property type="match status" value="1"/>
</dbReference>
<keyword evidence="5" id="KW-0119">Carbohydrate metabolism</keyword>
<reference evidence="6 7" key="1">
    <citation type="submission" date="2020-02" db="EMBL/GenBank/DDBJ databases">
        <authorList>
            <person name="Khan S.A."/>
            <person name="Jeon C.O."/>
            <person name="Chun B.H."/>
        </authorList>
    </citation>
    <scope>NUCLEOTIDE SEQUENCE [LARGE SCALE GENOMIC DNA]</scope>
    <source>
        <strain evidence="6 7">H239</strain>
    </source>
</reference>
<dbReference type="Proteomes" id="UP000474802">
    <property type="component" value="Unassembled WGS sequence"/>
</dbReference>
<evidence type="ECO:0000256" key="3">
    <source>
        <dbReference type="ARBA" id="ARBA00011233"/>
    </source>
</evidence>
<sequence>MTMDHRHIIAILRGITPEEAVPICTVLVDAGITLIEVPLNSPDAVDSIGRAASALGGRAEIGAGTVLTEEDVRAVASAGGTFIVSPDTNPAVIGETARLGLKSYPGVFSPTDAFAAIRAGATGLKFFPAEVLGAKGIRAMKAVLPPALPLYAVGGANPDNFHEFFDVGCAGFGLGTYIFKPGMSADDVAERAALAVAAYDKGRPQ</sequence>
<dbReference type="PROSITE" id="PS00160">
    <property type="entry name" value="ALDOLASE_KDPG_KHG_2"/>
    <property type="match status" value="1"/>
</dbReference>